<dbReference type="GO" id="GO:0017136">
    <property type="term" value="F:histone deacetylase activity, NAD-dependent"/>
    <property type="evidence" value="ECO:0007669"/>
    <property type="project" value="TreeGrafter"/>
</dbReference>
<dbReference type="OrthoDB" id="9800582at2"/>
<keyword evidence="4" id="KW-0479">Metal-binding</keyword>
<dbReference type="EC" id="2.3.1.286" evidence="1"/>
<dbReference type="GO" id="GO:0046872">
    <property type="term" value="F:metal ion binding"/>
    <property type="evidence" value="ECO:0007669"/>
    <property type="project" value="UniProtKB-KW"/>
</dbReference>
<evidence type="ECO:0000256" key="3">
    <source>
        <dbReference type="ARBA" id="ARBA00023027"/>
    </source>
</evidence>
<keyword evidence="7" id="KW-1185">Reference proteome</keyword>
<keyword evidence="2" id="KW-0808">Transferase</keyword>
<dbReference type="EMBL" id="RQVS01000005">
    <property type="protein sequence ID" value="RRJ87195.1"/>
    <property type="molecule type" value="Genomic_DNA"/>
</dbReference>
<feature type="binding site" evidence="4">
    <location>
        <position position="189"/>
    </location>
    <ligand>
        <name>Zn(2+)</name>
        <dbReference type="ChEBI" id="CHEBI:29105"/>
    </ligand>
</feature>
<feature type="domain" description="Deacetylase sirtuin-type" evidence="5">
    <location>
        <begin position="2"/>
        <end position="283"/>
    </location>
</feature>
<sequence length="283" mass="29672">MTSLDAARAAGIAAEQLAEFLDGRHAAVLTGAGVSTDSGIPDYRSPGRPVRNPMTWQEFERSDERRRRYWAGAAIGWPRFDRARPNAGHFALAELEAAELVTGLATQNIDGLHLEAGSARVVELHGHVRSVACTVCGAVESRAALLTRMRAENPALAAVTSEVEGNPDGDAAIPETVVEAFEVPVCLNCGGMLAPQVVMFGQFVPPTATEAAGRLIDDADALIIAGSSMVVNTGIRLLHRAQRRGLPVAVINRGPTRADEVATLRLDAGTSEALAGAAGLLLA</sequence>
<dbReference type="InterPro" id="IPR003000">
    <property type="entry name" value="Sirtuin"/>
</dbReference>
<dbReference type="InterPro" id="IPR050134">
    <property type="entry name" value="NAD-dep_sirtuin_deacylases"/>
</dbReference>
<proteinExistence type="predicted"/>
<gene>
    <name evidence="6" type="ORF">EG850_05080</name>
</gene>
<dbReference type="Proteomes" id="UP000274391">
    <property type="component" value="Unassembled WGS sequence"/>
</dbReference>
<accession>A0A3P3VWM4</accession>
<dbReference type="RefSeq" id="WP_124970927.1">
    <property type="nucleotide sequence ID" value="NZ_RQVS01000005.1"/>
</dbReference>
<feature type="active site" description="Proton acceptor" evidence="4">
    <location>
        <position position="125"/>
    </location>
</feature>
<evidence type="ECO:0000259" key="5">
    <source>
        <dbReference type="PROSITE" id="PS50305"/>
    </source>
</evidence>
<protein>
    <recommendedName>
        <fullName evidence="1">protein acetyllysine N-acetyltransferase</fullName>
        <ecNumber evidence="1">2.3.1.286</ecNumber>
    </recommendedName>
</protein>
<feature type="binding site" evidence="4">
    <location>
        <position position="186"/>
    </location>
    <ligand>
        <name>Zn(2+)</name>
        <dbReference type="ChEBI" id="CHEBI:29105"/>
    </ligand>
</feature>
<organism evidence="6 7">
    <name type="scientific">Gulosibacter macacae</name>
    <dbReference type="NCBI Taxonomy" id="2488791"/>
    <lineage>
        <taxon>Bacteria</taxon>
        <taxon>Bacillati</taxon>
        <taxon>Actinomycetota</taxon>
        <taxon>Actinomycetes</taxon>
        <taxon>Micrococcales</taxon>
        <taxon>Microbacteriaceae</taxon>
        <taxon>Gulosibacter</taxon>
    </lineage>
</organism>
<dbReference type="SUPFAM" id="SSF52467">
    <property type="entry name" value="DHS-like NAD/FAD-binding domain"/>
    <property type="match status" value="1"/>
</dbReference>
<dbReference type="PANTHER" id="PTHR11085:SF10">
    <property type="entry name" value="NAD-DEPENDENT PROTEIN DEACYLASE SIRTUIN-5, MITOCHONDRIAL-RELATED"/>
    <property type="match status" value="1"/>
</dbReference>
<name>A0A3P3VWM4_9MICO</name>
<dbReference type="Gene3D" id="3.40.50.1220">
    <property type="entry name" value="TPP-binding domain"/>
    <property type="match status" value="1"/>
</dbReference>
<dbReference type="InterPro" id="IPR029035">
    <property type="entry name" value="DHS-like_NAD/FAD-binding_dom"/>
</dbReference>
<comment type="caution">
    <text evidence="6">The sequence shown here is derived from an EMBL/GenBank/DDBJ whole genome shotgun (WGS) entry which is preliminary data.</text>
</comment>
<dbReference type="PROSITE" id="PS50305">
    <property type="entry name" value="SIRTUIN"/>
    <property type="match status" value="1"/>
</dbReference>
<evidence type="ECO:0000256" key="4">
    <source>
        <dbReference type="PROSITE-ProRule" id="PRU00236"/>
    </source>
</evidence>
<feature type="binding site" evidence="4">
    <location>
        <position position="136"/>
    </location>
    <ligand>
        <name>Zn(2+)</name>
        <dbReference type="ChEBI" id="CHEBI:29105"/>
    </ligand>
</feature>
<dbReference type="GO" id="GO:0070403">
    <property type="term" value="F:NAD+ binding"/>
    <property type="evidence" value="ECO:0007669"/>
    <property type="project" value="InterPro"/>
</dbReference>
<dbReference type="InterPro" id="IPR026590">
    <property type="entry name" value="Ssirtuin_cat_dom"/>
</dbReference>
<evidence type="ECO:0000313" key="6">
    <source>
        <dbReference type="EMBL" id="RRJ87195.1"/>
    </source>
</evidence>
<reference evidence="6 7" key="1">
    <citation type="submission" date="2018-11" db="EMBL/GenBank/DDBJ databases">
        <title>YIM 102482-1 draft genome.</title>
        <authorList>
            <person name="Li G."/>
            <person name="Jiang Y."/>
        </authorList>
    </citation>
    <scope>NUCLEOTIDE SEQUENCE [LARGE SCALE GENOMIC DNA]</scope>
    <source>
        <strain evidence="6 7">YIM 102482-1</strain>
    </source>
</reference>
<keyword evidence="3" id="KW-0520">NAD</keyword>
<dbReference type="PANTHER" id="PTHR11085">
    <property type="entry name" value="NAD-DEPENDENT PROTEIN DEACYLASE SIRTUIN-5, MITOCHONDRIAL-RELATED"/>
    <property type="match status" value="1"/>
</dbReference>
<dbReference type="AlphaFoldDB" id="A0A3P3VWM4"/>
<evidence type="ECO:0000256" key="1">
    <source>
        <dbReference type="ARBA" id="ARBA00012928"/>
    </source>
</evidence>
<dbReference type="InterPro" id="IPR026591">
    <property type="entry name" value="Sirtuin_cat_small_dom_sf"/>
</dbReference>
<dbReference type="Gene3D" id="3.30.1600.10">
    <property type="entry name" value="SIR2/SIRT2 'Small Domain"/>
    <property type="match status" value="1"/>
</dbReference>
<evidence type="ECO:0000313" key="7">
    <source>
        <dbReference type="Proteomes" id="UP000274391"/>
    </source>
</evidence>
<keyword evidence="4" id="KW-0862">Zinc</keyword>
<dbReference type="Pfam" id="PF02146">
    <property type="entry name" value="SIR2"/>
    <property type="match status" value="1"/>
</dbReference>
<evidence type="ECO:0000256" key="2">
    <source>
        <dbReference type="ARBA" id="ARBA00022679"/>
    </source>
</evidence>
<feature type="binding site" evidence="4">
    <location>
        <position position="133"/>
    </location>
    <ligand>
        <name>Zn(2+)</name>
        <dbReference type="ChEBI" id="CHEBI:29105"/>
    </ligand>
</feature>